<proteinExistence type="predicted"/>
<evidence type="ECO:0000313" key="2">
    <source>
        <dbReference type="Proteomes" id="UP000230066"/>
    </source>
</evidence>
<gene>
    <name evidence="1" type="ORF">D915_001619</name>
</gene>
<comment type="caution">
    <text evidence="1">The sequence shown here is derived from an EMBL/GenBank/DDBJ whole genome shotgun (WGS) entry which is preliminary data.</text>
</comment>
<name>A0A4E0S2D8_FASHE</name>
<protein>
    <submittedName>
        <fullName evidence="1">Uncharacterized protein</fullName>
    </submittedName>
</protein>
<sequence length="210" mass="23611">MSGLLLLLRHRKSYPSAVNTDVATELTPLQRHSYDSTWRSPNLDSGDFSKQWYNPAVSSQEVPQPHQGVTDRSLHAHDTGVSGHMDQMESQLLSWHVPVDRLSVVHITFCPSTFRIWCDDILVENVQVEISHATPTQTTKESKSSLHQGFLCLRFPVQPINKPLTLKAAFTSKMDMRNVVNTGSPNFLTKLSHLTSSLGVKVTGWRIDNH</sequence>
<dbReference type="AlphaFoldDB" id="A0A4E0S2D8"/>
<dbReference type="Proteomes" id="UP000230066">
    <property type="component" value="Unassembled WGS sequence"/>
</dbReference>
<reference evidence="1" key="1">
    <citation type="submission" date="2019-03" db="EMBL/GenBank/DDBJ databases">
        <title>Improved annotation for the trematode Fasciola hepatica.</title>
        <authorList>
            <person name="Choi Y.-J."/>
            <person name="Martin J."/>
            <person name="Mitreva M."/>
        </authorList>
    </citation>
    <scope>NUCLEOTIDE SEQUENCE [LARGE SCALE GENOMIC DNA]</scope>
</reference>
<dbReference type="EMBL" id="JXXN02000408">
    <property type="protein sequence ID" value="THD27492.1"/>
    <property type="molecule type" value="Genomic_DNA"/>
</dbReference>
<organism evidence="1 2">
    <name type="scientific">Fasciola hepatica</name>
    <name type="common">Liver fluke</name>
    <dbReference type="NCBI Taxonomy" id="6192"/>
    <lineage>
        <taxon>Eukaryota</taxon>
        <taxon>Metazoa</taxon>
        <taxon>Spiralia</taxon>
        <taxon>Lophotrochozoa</taxon>
        <taxon>Platyhelminthes</taxon>
        <taxon>Trematoda</taxon>
        <taxon>Digenea</taxon>
        <taxon>Plagiorchiida</taxon>
        <taxon>Echinostomata</taxon>
        <taxon>Echinostomatoidea</taxon>
        <taxon>Fasciolidae</taxon>
        <taxon>Fasciola</taxon>
    </lineage>
</organism>
<keyword evidence="2" id="KW-1185">Reference proteome</keyword>
<evidence type="ECO:0000313" key="1">
    <source>
        <dbReference type="EMBL" id="THD27492.1"/>
    </source>
</evidence>
<accession>A0A4E0S2D8</accession>